<dbReference type="Proteomes" id="UP000277580">
    <property type="component" value="Unassembled WGS sequence"/>
</dbReference>
<dbReference type="OrthoDB" id="10298228at2759"/>
<sequence>MEYSTGAGGEQILSQDGVGGKEVPGVLRHNAQYIDITELEQPIGLREMTRVIEQLEADAENFLDEISIISSSDIALSSISRDAPKMDPVYLGISVDPTGKTTEEQLREYNEYSVAAGFPDLSHLHQPLSYFEEQQKRLAWEQLQQKEPGAKKLDEDKHAKFLVPTGAAGYKSSESICLEDSTIYHTAEDSHSDLSTSSTDYHTAISDQENELPRFISPTIIDRLASQILETQKDGATYTCDKGVKAAQSRGRLILPVGAAANDSPRSDSSVSTVDGFLDVPF</sequence>
<dbReference type="EMBL" id="ML119106">
    <property type="protein sequence ID" value="RPB17223.1"/>
    <property type="molecule type" value="Genomic_DNA"/>
</dbReference>
<evidence type="ECO:0000313" key="1">
    <source>
        <dbReference type="EMBL" id="RPB17223.1"/>
    </source>
</evidence>
<organism evidence="1 2">
    <name type="scientific">Morchella conica CCBAS932</name>
    <dbReference type="NCBI Taxonomy" id="1392247"/>
    <lineage>
        <taxon>Eukaryota</taxon>
        <taxon>Fungi</taxon>
        <taxon>Dikarya</taxon>
        <taxon>Ascomycota</taxon>
        <taxon>Pezizomycotina</taxon>
        <taxon>Pezizomycetes</taxon>
        <taxon>Pezizales</taxon>
        <taxon>Morchellaceae</taxon>
        <taxon>Morchella</taxon>
    </lineage>
</organism>
<keyword evidence="2" id="KW-1185">Reference proteome</keyword>
<protein>
    <submittedName>
        <fullName evidence="1">Uncharacterized protein</fullName>
    </submittedName>
</protein>
<reference evidence="1 2" key="1">
    <citation type="journal article" date="2018" name="Nat. Ecol. Evol.">
        <title>Pezizomycetes genomes reveal the molecular basis of ectomycorrhizal truffle lifestyle.</title>
        <authorList>
            <person name="Murat C."/>
            <person name="Payen T."/>
            <person name="Noel B."/>
            <person name="Kuo A."/>
            <person name="Morin E."/>
            <person name="Chen J."/>
            <person name="Kohler A."/>
            <person name="Krizsan K."/>
            <person name="Balestrini R."/>
            <person name="Da Silva C."/>
            <person name="Montanini B."/>
            <person name="Hainaut M."/>
            <person name="Levati E."/>
            <person name="Barry K.W."/>
            <person name="Belfiori B."/>
            <person name="Cichocki N."/>
            <person name="Clum A."/>
            <person name="Dockter R.B."/>
            <person name="Fauchery L."/>
            <person name="Guy J."/>
            <person name="Iotti M."/>
            <person name="Le Tacon F."/>
            <person name="Lindquist E.A."/>
            <person name="Lipzen A."/>
            <person name="Malagnac F."/>
            <person name="Mello A."/>
            <person name="Molinier V."/>
            <person name="Miyauchi S."/>
            <person name="Poulain J."/>
            <person name="Riccioni C."/>
            <person name="Rubini A."/>
            <person name="Sitrit Y."/>
            <person name="Splivallo R."/>
            <person name="Traeger S."/>
            <person name="Wang M."/>
            <person name="Zifcakova L."/>
            <person name="Wipf D."/>
            <person name="Zambonelli A."/>
            <person name="Paolocci F."/>
            <person name="Nowrousian M."/>
            <person name="Ottonello S."/>
            <person name="Baldrian P."/>
            <person name="Spatafora J.W."/>
            <person name="Henrissat B."/>
            <person name="Nagy L.G."/>
            <person name="Aury J.M."/>
            <person name="Wincker P."/>
            <person name="Grigoriev I.V."/>
            <person name="Bonfante P."/>
            <person name="Martin F.M."/>
        </authorList>
    </citation>
    <scope>NUCLEOTIDE SEQUENCE [LARGE SCALE GENOMIC DNA]</scope>
    <source>
        <strain evidence="1 2">CCBAS932</strain>
    </source>
</reference>
<name>A0A3N4L360_9PEZI</name>
<dbReference type="InParanoid" id="A0A3N4L360"/>
<proteinExistence type="predicted"/>
<evidence type="ECO:0000313" key="2">
    <source>
        <dbReference type="Proteomes" id="UP000277580"/>
    </source>
</evidence>
<accession>A0A3N4L360</accession>
<dbReference type="AlphaFoldDB" id="A0A3N4L360"/>
<gene>
    <name evidence="1" type="ORF">P167DRAFT_601733</name>
</gene>